<keyword evidence="3" id="KW-1185">Reference proteome</keyword>
<feature type="transmembrane region" description="Helical" evidence="1">
    <location>
        <begin position="192"/>
        <end position="210"/>
    </location>
</feature>
<feature type="transmembrane region" description="Helical" evidence="1">
    <location>
        <begin position="438"/>
        <end position="457"/>
    </location>
</feature>
<evidence type="ECO:0008006" key="4">
    <source>
        <dbReference type="Google" id="ProtNLM"/>
    </source>
</evidence>
<keyword evidence="1" id="KW-0812">Transmembrane</keyword>
<feature type="transmembrane region" description="Helical" evidence="1">
    <location>
        <begin position="46"/>
        <end position="64"/>
    </location>
</feature>
<keyword evidence="1" id="KW-0472">Membrane</keyword>
<dbReference type="STRING" id="1086013.SAMN05421774_10793"/>
<name>A0A1N7Q4S2_9RHOB</name>
<feature type="transmembrane region" description="Helical" evidence="1">
    <location>
        <begin position="310"/>
        <end position="330"/>
    </location>
</feature>
<feature type="transmembrane region" description="Helical" evidence="1">
    <location>
        <begin position="161"/>
        <end position="180"/>
    </location>
</feature>
<feature type="transmembrane region" description="Helical" evidence="1">
    <location>
        <begin position="255"/>
        <end position="278"/>
    </location>
</feature>
<feature type="transmembrane region" description="Helical" evidence="1">
    <location>
        <begin position="85"/>
        <end position="104"/>
    </location>
</feature>
<feature type="transmembrane region" description="Helical" evidence="1">
    <location>
        <begin position="405"/>
        <end position="426"/>
    </location>
</feature>
<dbReference type="OrthoDB" id="8168962at2"/>
<reference evidence="2 3" key="1">
    <citation type="submission" date="2017-01" db="EMBL/GenBank/DDBJ databases">
        <authorList>
            <person name="Mah S.A."/>
            <person name="Swanson W.J."/>
            <person name="Moy G.W."/>
            <person name="Vacquier V.D."/>
        </authorList>
    </citation>
    <scope>NUCLEOTIDE SEQUENCE [LARGE SCALE GENOMIC DNA]</scope>
    <source>
        <strain evidence="2 3">DSM 26375</strain>
    </source>
</reference>
<dbReference type="AlphaFoldDB" id="A0A1N7Q4S2"/>
<dbReference type="RefSeq" id="WP_083701311.1">
    <property type="nucleotide sequence ID" value="NZ_BMEH01000007.1"/>
</dbReference>
<keyword evidence="1" id="KW-1133">Transmembrane helix</keyword>
<dbReference type="Proteomes" id="UP000186141">
    <property type="component" value="Unassembled WGS sequence"/>
</dbReference>
<proteinExistence type="predicted"/>
<evidence type="ECO:0000256" key="1">
    <source>
        <dbReference type="SAM" id="Phobius"/>
    </source>
</evidence>
<accession>A0A1N7Q4S2</accession>
<evidence type="ECO:0000313" key="3">
    <source>
        <dbReference type="Proteomes" id="UP000186141"/>
    </source>
</evidence>
<dbReference type="EMBL" id="FTOT01000007">
    <property type="protein sequence ID" value="SIT17890.1"/>
    <property type="molecule type" value="Genomic_DNA"/>
</dbReference>
<evidence type="ECO:0000313" key="2">
    <source>
        <dbReference type="EMBL" id="SIT17890.1"/>
    </source>
</evidence>
<organism evidence="2 3">
    <name type="scientific">Gemmobacter megaterium</name>
    <dbReference type="NCBI Taxonomy" id="1086013"/>
    <lineage>
        <taxon>Bacteria</taxon>
        <taxon>Pseudomonadati</taxon>
        <taxon>Pseudomonadota</taxon>
        <taxon>Alphaproteobacteria</taxon>
        <taxon>Rhodobacterales</taxon>
        <taxon>Paracoccaceae</taxon>
        <taxon>Gemmobacter</taxon>
    </lineage>
</organism>
<sequence length="462" mass="48915">MVAGRDHYRLRQGGRIAGVGLGLGPAPALACALPPSIVMTLPTGRYMLGAALAVALTGVLAAVARRLPEMRAITVGHRPVLVPECVASGIGFLLALVLVAVGVLGPRDPMHNLLTLVFWTVVWVALPLASMVCGNLWRGLNPWTGPVRAVRLLIGWQGHIGLARLGELPAVLGLMAFSWFQIVSLSPDDPLVLAMAISAYWLVIFVLAVAEGEEWLDKGEFLTVYVGYLSRIAPVWAESDGARLRIMAGWPGTQVLGMAPLGASQVAFVTLALAALTFDGLRETFWWLALIGENPLEFSGRSAVMVENTMGLAAAWGLTVISILGALALGRRISGASMPTGPVMLSFLAIAAGYHGAHYLLTLLTAGQYTLAALNDPLFQGDALLGLPPFYVSMGFLTDRGMMTAIWNVQFVAILGAHVLAVVLALQLSEQRARGLAHLPLTVLMVGYTILGLWLLASPTGA</sequence>
<protein>
    <recommendedName>
        <fullName evidence="4">Fenitrothion hydrolase</fullName>
    </recommendedName>
</protein>
<feature type="transmembrane region" description="Helical" evidence="1">
    <location>
        <begin position="342"/>
        <end position="361"/>
    </location>
</feature>
<feature type="transmembrane region" description="Helical" evidence="1">
    <location>
        <begin position="116"/>
        <end position="140"/>
    </location>
</feature>
<gene>
    <name evidence="2" type="ORF">SAMN05421774_10793</name>
</gene>